<comment type="caution">
    <text evidence="2">The sequence shown here is derived from an EMBL/GenBank/DDBJ whole genome shotgun (WGS) entry which is preliminary data.</text>
</comment>
<keyword evidence="3" id="KW-1185">Reference proteome</keyword>
<dbReference type="AlphaFoldDB" id="A0A8H6RYK0"/>
<evidence type="ECO:0000256" key="1">
    <source>
        <dbReference type="SAM" id="MobiDB-lite"/>
    </source>
</evidence>
<accession>A0A8H6RYK0</accession>
<proteinExistence type="predicted"/>
<protein>
    <recommendedName>
        <fullName evidence="4">F-box domain-containing protein</fullName>
    </recommendedName>
</protein>
<gene>
    <name evidence="2" type="ORF">MIND_01343000</name>
</gene>
<name>A0A8H6RYK0_9AGAR</name>
<evidence type="ECO:0000313" key="3">
    <source>
        <dbReference type="Proteomes" id="UP000636479"/>
    </source>
</evidence>
<dbReference type="RefSeq" id="XP_037213428.1">
    <property type="nucleotide sequence ID" value="XM_037369872.1"/>
</dbReference>
<feature type="region of interest" description="Disordered" evidence="1">
    <location>
        <begin position="355"/>
        <end position="374"/>
    </location>
</feature>
<organism evidence="2 3">
    <name type="scientific">Mycena indigotica</name>
    <dbReference type="NCBI Taxonomy" id="2126181"/>
    <lineage>
        <taxon>Eukaryota</taxon>
        <taxon>Fungi</taxon>
        <taxon>Dikarya</taxon>
        <taxon>Basidiomycota</taxon>
        <taxon>Agaricomycotina</taxon>
        <taxon>Agaricomycetes</taxon>
        <taxon>Agaricomycetidae</taxon>
        <taxon>Agaricales</taxon>
        <taxon>Marasmiineae</taxon>
        <taxon>Mycenaceae</taxon>
        <taxon>Mycena</taxon>
    </lineage>
</organism>
<dbReference type="Proteomes" id="UP000636479">
    <property type="component" value="Unassembled WGS sequence"/>
</dbReference>
<sequence length="455" mass="49697">MSALPDELWLAILEHLSRDSTALAALALASMDLARLTRHRRLAEFDLYLCPKAHSQLRPPRRHEARKGRLGFALRADVAPWSSATSTSTWMRSACSTPAPAHCTLSELYFTEDCTTASLDDVRDAGVPRYALTKLGVAESSALHPPASEALWAPFLAGQSTRLVEVYLGVLPHEWSAHLDAMPANPHLATLHCVWSASAMRANLALLRKFPNLRALSVRLFNTGAAYRHAADSNKTPDLPRLAHVVLDHPPFLALFAHLGALAAVTLPPCNPAQLRDLVTNDPGIRALAPRLRYLHLKILPVPSWRHALLPLGAFSGLRHLCLELPVPLAPVDAPLLRTVAPTLQTLAVRHRAPGRSVDRAAESSAARGADTSSVPAETAQLRAAIVAQCPLLAALWLDVSVGRTAGADGGTYVWERAGPSGTERQIYKGTRAKRREFTEWWESYTPSIRRIWKP</sequence>
<evidence type="ECO:0000313" key="2">
    <source>
        <dbReference type="EMBL" id="KAF7289699.1"/>
    </source>
</evidence>
<dbReference type="EMBL" id="JACAZF010000016">
    <property type="protein sequence ID" value="KAF7289699.1"/>
    <property type="molecule type" value="Genomic_DNA"/>
</dbReference>
<dbReference type="GeneID" id="59352388"/>
<evidence type="ECO:0008006" key="4">
    <source>
        <dbReference type="Google" id="ProtNLM"/>
    </source>
</evidence>
<reference evidence="2" key="1">
    <citation type="submission" date="2020-05" db="EMBL/GenBank/DDBJ databases">
        <title>Mycena genomes resolve the evolution of fungal bioluminescence.</title>
        <authorList>
            <person name="Tsai I.J."/>
        </authorList>
    </citation>
    <scope>NUCLEOTIDE SEQUENCE</scope>
    <source>
        <strain evidence="2">171206Taipei</strain>
    </source>
</reference>